<feature type="domain" description="Starch synthase catalytic" evidence="7">
    <location>
        <begin position="4"/>
        <end position="238"/>
    </location>
</feature>
<comment type="similarity">
    <text evidence="2">Belongs to the glycosyltransferase 1 family. Bacterial/plant glycogen synthase subfamily.</text>
</comment>
<reference evidence="8" key="1">
    <citation type="submission" date="2019-08" db="EMBL/GenBank/DDBJ databases">
        <authorList>
            <person name="Kucharzyk K."/>
            <person name="Murdoch R.W."/>
            <person name="Higgins S."/>
            <person name="Loffler F."/>
        </authorList>
    </citation>
    <scope>NUCLEOTIDE SEQUENCE</scope>
</reference>
<feature type="domain" description="Glycosyl transferase family 1" evidence="6">
    <location>
        <begin position="291"/>
        <end position="448"/>
    </location>
</feature>
<dbReference type="AlphaFoldDB" id="A0A644YIV5"/>
<dbReference type="SUPFAM" id="SSF53756">
    <property type="entry name" value="UDP-Glycosyltransferase/glycogen phosphorylase"/>
    <property type="match status" value="1"/>
</dbReference>
<keyword evidence="4 8" id="KW-0328">Glycosyltransferase</keyword>
<comment type="caution">
    <text evidence="8">The sequence shown here is derived from an EMBL/GenBank/DDBJ whole genome shotgun (WGS) entry which is preliminary data.</text>
</comment>
<gene>
    <name evidence="8" type="primary">glgA_18</name>
    <name evidence="8" type="ORF">SDC9_74831</name>
</gene>
<evidence type="ECO:0000256" key="3">
    <source>
        <dbReference type="ARBA" id="ARBA00012588"/>
    </source>
</evidence>
<protein>
    <recommendedName>
        <fullName evidence="3">starch synthase</fullName>
        <ecNumber evidence="3">2.4.1.21</ecNumber>
    </recommendedName>
</protein>
<dbReference type="InterPro" id="IPR001296">
    <property type="entry name" value="Glyco_trans_1"/>
</dbReference>
<dbReference type="CDD" id="cd03791">
    <property type="entry name" value="GT5_Glycogen_synthase_DULL1-like"/>
    <property type="match status" value="1"/>
</dbReference>
<dbReference type="PANTHER" id="PTHR45825">
    <property type="entry name" value="GRANULE-BOUND STARCH SYNTHASE 1, CHLOROPLASTIC/AMYLOPLASTIC"/>
    <property type="match status" value="1"/>
</dbReference>
<evidence type="ECO:0000256" key="1">
    <source>
        <dbReference type="ARBA" id="ARBA00001478"/>
    </source>
</evidence>
<dbReference type="GO" id="GO:0009011">
    <property type="term" value="F:alpha-1,4-glucan glucosyltransferase (ADP-glucose donor) activity"/>
    <property type="evidence" value="ECO:0007669"/>
    <property type="project" value="UniProtKB-EC"/>
</dbReference>
<dbReference type="InterPro" id="IPR013534">
    <property type="entry name" value="Starch_synth_cat_dom"/>
</dbReference>
<organism evidence="8">
    <name type="scientific">bioreactor metagenome</name>
    <dbReference type="NCBI Taxonomy" id="1076179"/>
    <lineage>
        <taxon>unclassified sequences</taxon>
        <taxon>metagenomes</taxon>
        <taxon>ecological metagenomes</taxon>
    </lineage>
</organism>
<evidence type="ECO:0000259" key="6">
    <source>
        <dbReference type="Pfam" id="PF00534"/>
    </source>
</evidence>
<dbReference type="Gene3D" id="3.40.50.2000">
    <property type="entry name" value="Glycogen Phosphorylase B"/>
    <property type="match status" value="2"/>
</dbReference>
<dbReference type="Pfam" id="PF08323">
    <property type="entry name" value="Glyco_transf_5"/>
    <property type="match status" value="1"/>
</dbReference>
<dbReference type="InterPro" id="IPR011835">
    <property type="entry name" value="GS/SS"/>
</dbReference>
<evidence type="ECO:0000313" key="8">
    <source>
        <dbReference type="EMBL" id="MPM28310.1"/>
    </source>
</evidence>
<evidence type="ECO:0000256" key="4">
    <source>
        <dbReference type="ARBA" id="ARBA00022676"/>
    </source>
</evidence>
<dbReference type="NCBIfam" id="NF001898">
    <property type="entry name" value="PRK00654.1-1"/>
    <property type="match status" value="1"/>
</dbReference>
<evidence type="ECO:0000259" key="7">
    <source>
        <dbReference type="Pfam" id="PF08323"/>
    </source>
</evidence>
<evidence type="ECO:0000256" key="5">
    <source>
        <dbReference type="ARBA" id="ARBA00022679"/>
    </source>
</evidence>
<keyword evidence="5 8" id="KW-0808">Transferase</keyword>
<dbReference type="NCBIfam" id="TIGR02095">
    <property type="entry name" value="glgA"/>
    <property type="match status" value="1"/>
</dbReference>
<dbReference type="EC" id="2.4.1.21" evidence="3"/>
<dbReference type="NCBIfam" id="NF001899">
    <property type="entry name" value="PRK00654.1-2"/>
    <property type="match status" value="1"/>
</dbReference>
<dbReference type="HAMAP" id="MF_00484">
    <property type="entry name" value="Glycogen_synth"/>
    <property type="match status" value="1"/>
</dbReference>
<dbReference type="Pfam" id="PF00534">
    <property type="entry name" value="Glycos_transf_1"/>
    <property type="match status" value="1"/>
</dbReference>
<comment type="catalytic activity">
    <reaction evidence="1">
        <text>[(1-&gt;4)-alpha-D-glucosyl](n) + ADP-alpha-D-glucose = [(1-&gt;4)-alpha-D-glucosyl](n+1) + ADP + H(+)</text>
        <dbReference type="Rhea" id="RHEA:18189"/>
        <dbReference type="Rhea" id="RHEA-COMP:9584"/>
        <dbReference type="Rhea" id="RHEA-COMP:9587"/>
        <dbReference type="ChEBI" id="CHEBI:15378"/>
        <dbReference type="ChEBI" id="CHEBI:15444"/>
        <dbReference type="ChEBI" id="CHEBI:57498"/>
        <dbReference type="ChEBI" id="CHEBI:456216"/>
        <dbReference type="EC" id="2.4.1.21"/>
    </reaction>
</comment>
<sequence length="483" mass="55639">MRLNILIVASEAHPFIKTGGLGDVIGALPKALKDLGVDVRVVIPNYRDIKKEIKESLTYIDNFSVNVGWRTQYCGILEYEYDGVQFYLLDNEYYFKRGGLYGYYDDGEKFAFFDRAVLEFIKHIDWVPDIVHCNDWQTGMIPVLHKLEYIKEEKFKNIKTIFSIHNLFFKGMFSKEVLPELFGYDYEAFNNGSLELYGAVSFLKGAINYADKITTVSKSYAEEIKTPEYGEELDGLLRYRSSVLEGIVNGIDYEEYNPEEDKYIYSKYSIDNIQNKSINKENLQKELGLPVNKDVAMIGLVSRLTHQKGCDLIINILEELLKEEVQVVILGTGDSMYEDGFKSFQNRYPKMVNANIRFSNELAHKIYASSDMFLMPSLFEPCGLGQLIALRYGSVPIVRETGGLKDTVVPYNEYEGTGNGFGFKNYRFDELLNITKYALGIYKDKNKWNSIVRQSMSSDNSWEKSAMEYIRIYDELSFNNVNK</sequence>
<name>A0A644YIV5_9ZZZZ</name>
<dbReference type="GO" id="GO:0004373">
    <property type="term" value="F:alpha-1,4-glucan glucosyltransferase (UDP-glucose donor) activity"/>
    <property type="evidence" value="ECO:0007669"/>
    <property type="project" value="InterPro"/>
</dbReference>
<dbReference type="EMBL" id="VSSQ01005219">
    <property type="protein sequence ID" value="MPM28310.1"/>
    <property type="molecule type" value="Genomic_DNA"/>
</dbReference>
<evidence type="ECO:0000256" key="2">
    <source>
        <dbReference type="ARBA" id="ARBA00010281"/>
    </source>
</evidence>
<proteinExistence type="inferred from homology"/>
<accession>A0A644YIV5</accession>
<dbReference type="PANTHER" id="PTHR45825:SF11">
    <property type="entry name" value="ALPHA AMYLASE DOMAIN-CONTAINING PROTEIN"/>
    <property type="match status" value="1"/>
</dbReference>